<dbReference type="InterPro" id="IPR046357">
    <property type="entry name" value="PPIase_dom_sf"/>
</dbReference>
<dbReference type="Gene3D" id="3.10.50.40">
    <property type="match status" value="1"/>
</dbReference>
<keyword evidence="8 10" id="KW-0413">Isomerase</keyword>
<dbReference type="Pfam" id="PF13145">
    <property type="entry name" value="Rotamase_2"/>
    <property type="match status" value="1"/>
</dbReference>
<sequence length="292" mass="32524">MKVLREPLFHFVVAGVVLFSAYAWLDGSRPVADGVEPVRIGKGEIQWLKETYSSQWLRPPGANELQGLVTNLVEEELLAREAQAMGLGDDDTIIRRRLAQKLKFLVEDTSRLAEPTDAELRRYFEANAARFEDSPRVSFSQIYFNPENRKDAAEDAGLVLAELNADAGADAAELGDRFLLEAEMTRADRQAIANVFGDDFADALLTVETGKWSGPLKSGYGTHLVFVSAKETARKPAFEAVRDKVVAEWRRESEQKVSADYLARLRQKYGVEFDDSVRAMLEPQPAAKVAAQ</sequence>
<feature type="domain" description="PpiC" evidence="9">
    <location>
        <begin position="134"/>
        <end position="229"/>
    </location>
</feature>
<protein>
    <recommendedName>
        <fullName evidence="4">Parvulin-like PPIase</fullName>
        <ecNumber evidence="3">5.2.1.8</ecNumber>
    </recommendedName>
    <alternativeName>
        <fullName evidence="6">Peptidyl-prolyl cis-trans isomerase plp</fullName>
    </alternativeName>
    <alternativeName>
        <fullName evidence="7">Rotamase plp</fullName>
    </alternativeName>
</protein>
<proteinExistence type="inferred from homology"/>
<evidence type="ECO:0000313" key="10">
    <source>
        <dbReference type="EMBL" id="PSJ52168.1"/>
    </source>
</evidence>
<comment type="caution">
    <text evidence="10">The sequence shown here is derived from an EMBL/GenBank/DDBJ whole genome shotgun (WGS) entry which is preliminary data.</text>
</comment>
<dbReference type="PANTHER" id="PTHR47245:SF2">
    <property type="entry name" value="PEPTIDYL-PROLYL CIS-TRANS ISOMERASE HP_0175-RELATED"/>
    <property type="match status" value="1"/>
</dbReference>
<accession>A0A2P7RPM0</accession>
<dbReference type="EMBL" id="PXYK01000038">
    <property type="protein sequence ID" value="PSJ52168.1"/>
    <property type="molecule type" value="Genomic_DNA"/>
</dbReference>
<evidence type="ECO:0000256" key="6">
    <source>
        <dbReference type="ARBA" id="ARBA00030642"/>
    </source>
</evidence>
<comment type="similarity">
    <text evidence="2">Belongs to the PpiC/parvulin rotamase family.</text>
</comment>
<dbReference type="OrthoDB" id="196786at2"/>
<comment type="catalytic activity">
    <reaction evidence="1">
        <text>[protein]-peptidylproline (omega=180) = [protein]-peptidylproline (omega=0)</text>
        <dbReference type="Rhea" id="RHEA:16237"/>
        <dbReference type="Rhea" id="RHEA-COMP:10747"/>
        <dbReference type="Rhea" id="RHEA-COMP:10748"/>
        <dbReference type="ChEBI" id="CHEBI:83833"/>
        <dbReference type="ChEBI" id="CHEBI:83834"/>
        <dbReference type="EC" id="5.2.1.8"/>
    </reaction>
</comment>
<dbReference type="InterPro" id="IPR000297">
    <property type="entry name" value="PPIase_PpiC"/>
</dbReference>
<evidence type="ECO:0000256" key="2">
    <source>
        <dbReference type="ARBA" id="ARBA00007656"/>
    </source>
</evidence>
<dbReference type="GO" id="GO:0003755">
    <property type="term" value="F:peptidyl-prolyl cis-trans isomerase activity"/>
    <property type="evidence" value="ECO:0007669"/>
    <property type="project" value="UniProtKB-KW"/>
</dbReference>
<dbReference type="SUPFAM" id="SSF109998">
    <property type="entry name" value="Triger factor/SurA peptide-binding domain-like"/>
    <property type="match status" value="1"/>
</dbReference>
<evidence type="ECO:0000313" key="11">
    <source>
        <dbReference type="Proteomes" id="UP000241229"/>
    </source>
</evidence>
<evidence type="ECO:0000256" key="8">
    <source>
        <dbReference type="PROSITE-ProRule" id="PRU00278"/>
    </source>
</evidence>
<evidence type="ECO:0000256" key="5">
    <source>
        <dbReference type="ARBA" id="ARBA00023110"/>
    </source>
</evidence>
<dbReference type="Proteomes" id="UP000241229">
    <property type="component" value="Unassembled WGS sequence"/>
</dbReference>
<keyword evidence="5 8" id="KW-0697">Rotamase</keyword>
<evidence type="ECO:0000256" key="1">
    <source>
        <dbReference type="ARBA" id="ARBA00000971"/>
    </source>
</evidence>
<dbReference type="EC" id="5.2.1.8" evidence="3"/>
<evidence type="ECO:0000256" key="4">
    <source>
        <dbReference type="ARBA" id="ARBA00018370"/>
    </source>
</evidence>
<organism evidence="10 11">
    <name type="scientific">Kumtagia ephedrae</name>
    <dbReference type="NCBI Taxonomy" id="2116701"/>
    <lineage>
        <taxon>Bacteria</taxon>
        <taxon>Pseudomonadati</taxon>
        <taxon>Pseudomonadota</taxon>
        <taxon>Alphaproteobacteria</taxon>
        <taxon>Hyphomicrobiales</taxon>
        <taxon>Phyllobacteriaceae</taxon>
        <taxon>Kumtagia</taxon>
    </lineage>
</organism>
<dbReference type="InterPro" id="IPR027304">
    <property type="entry name" value="Trigger_fact/SurA_dom_sf"/>
</dbReference>
<keyword evidence="11" id="KW-1185">Reference proteome</keyword>
<dbReference type="PROSITE" id="PS50198">
    <property type="entry name" value="PPIC_PPIASE_2"/>
    <property type="match status" value="1"/>
</dbReference>
<dbReference type="RefSeq" id="WP_106775246.1">
    <property type="nucleotide sequence ID" value="NZ_PXYK01000038.1"/>
</dbReference>
<gene>
    <name evidence="10" type="ORF">C7I84_26600</name>
</gene>
<dbReference type="InterPro" id="IPR050245">
    <property type="entry name" value="PrsA_foldase"/>
</dbReference>
<evidence type="ECO:0000259" key="9">
    <source>
        <dbReference type="PROSITE" id="PS50198"/>
    </source>
</evidence>
<evidence type="ECO:0000256" key="7">
    <source>
        <dbReference type="ARBA" id="ARBA00031484"/>
    </source>
</evidence>
<reference evidence="10 11" key="1">
    <citation type="submission" date="2018-03" db="EMBL/GenBank/DDBJ databases">
        <title>The draft genome of Mesorhizobium sp. 6GN-30.</title>
        <authorList>
            <person name="Liu L."/>
            <person name="Li L."/>
            <person name="Wang T."/>
            <person name="Zhang X."/>
            <person name="Liang L."/>
        </authorList>
    </citation>
    <scope>NUCLEOTIDE SEQUENCE [LARGE SCALE GENOMIC DNA]</scope>
    <source>
        <strain evidence="10 11">6GN30</strain>
    </source>
</reference>
<name>A0A2P7RPM0_9HYPH</name>
<dbReference type="AlphaFoldDB" id="A0A2P7RPM0"/>
<evidence type="ECO:0000256" key="3">
    <source>
        <dbReference type="ARBA" id="ARBA00013194"/>
    </source>
</evidence>
<dbReference type="PANTHER" id="PTHR47245">
    <property type="entry name" value="PEPTIDYLPROLYL ISOMERASE"/>
    <property type="match status" value="1"/>
</dbReference>